<dbReference type="OrthoDB" id="9012378at2"/>
<dbReference type="AlphaFoldDB" id="A0A3G2HR34"/>
<evidence type="ECO:0000313" key="2">
    <source>
        <dbReference type="Proteomes" id="UP000268070"/>
    </source>
</evidence>
<protein>
    <submittedName>
        <fullName evidence="1">Uncharacterized protein</fullName>
    </submittedName>
</protein>
<proteinExistence type="predicted"/>
<dbReference type="KEGG" id="aaqu:D3M96_02945"/>
<dbReference type="EMBL" id="CP032153">
    <property type="protein sequence ID" value="AYN19582.1"/>
    <property type="molecule type" value="Genomic_DNA"/>
</dbReference>
<organism evidence="1 2">
    <name type="scientific">Alcaligenes aquatilis</name>
    <dbReference type="NCBI Taxonomy" id="323284"/>
    <lineage>
        <taxon>Bacteria</taxon>
        <taxon>Pseudomonadati</taxon>
        <taxon>Pseudomonadota</taxon>
        <taxon>Betaproteobacteria</taxon>
        <taxon>Burkholderiales</taxon>
        <taxon>Alcaligenaceae</taxon>
        <taxon>Alcaligenes</taxon>
    </lineage>
</organism>
<reference evidence="1 2" key="1">
    <citation type="submission" date="2018-09" db="EMBL/GenBank/DDBJ databases">
        <title>Complete genome sequence of the hydrocarbonoclastic bacterium Alcaligenes aquatilis QD168, isolated from a crude-oil polluted marine sediment of Central Chile.</title>
        <authorList>
            <person name="Duran R.E."/>
            <person name="Barra B."/>
            <person name="Salva-Serra F."/>
            <person name="Mendez V."/>
            <person name="Moore E.R.B."/>
            <person name="Seeger M."/>
        </authorList>
    </citation>
    <scope>NUCLEOTIDE SEQUENCE [LARGE SCALE GENOMIC DNA]</scope>
    <source>
        <strain evidence="1 2">QD168</strain>
    </source>
</reference>
<dbReference type="RefSeq" id="WP_121737984.1">
    <property type="nucleotide sequence ID" value="NZ_CP032153.1"/>
</dbReference>
<evidence type="ECO:0000313" key="1">
    <source>
        <dbReference type="EMBL" id="AYN19582.1"/>
    </source>
</evidence>
<gene>
    <name evidence="1" type="ORF">D3M96_02945</name>
</gene>
<dbReference type="Proteomes" id="UP000268070">
    <property type="component" value="Chromosome"/>
</dbReference>
<name>A0A3G2HR34_9BURK</name>
<sequence length="228" mass="25390">MANNYYEATGVLMLDQITPVIKALFSTFALDESYPCHGQAYIARTAETSDPQWLDVQDGLEDLANQLAVLLPDKDERSIPLLLTLLASHFGADKDEELENLIEHHSFEDAADLGALFLIASCFDDGHHLAAIQFEGCWYCSKPRLFEFGGHGCYLSREVCVYRTSSEILQFGEQLRKAIITTDIEQASALLALETASLLTGITDEQFRLDLQRRVAERLAQVPMISAS</sequence>
<accession>A0A3G2HR34</accession>